<evidence type="ECO:0000313" key="2">
    <source>
        <dbReference type="EMBL" id="KIM49682.1"/>
    </source>
</evidence>
<dbReference type="InterPro" id="IPR001810">
    <property type="entry name" value="F-box_dom"/>
</dbReference>
<dbReference type="InterPro" id="IPR036047">
    <property type="entry name" value="F-box-like_dom_sf"/>
</dbReference>
<dbReference type="HOGENOM" id="CLU_028542_0_0_1"/>
<feature type="domain" description="F-box" evidence="1">
    <location>
        <begin position="44"/>
        <end position="80"/>
    </location>
</feature>
<dbReference type="InterPro" id="IPR032675">
    <property type="entry name" value="LRR_dom_sf"/>
</dbReference>
<proteinExistence type="predicted"/>
<evidence type="ECO:0000313" key="3">
    <source>
        <dbReference type="Proteomes" id="UP000053424"/>
    </source>
</evidence>
<organism evidence="2 3">
    <name type="scientific">Hebeloma cylindrosporum</name>
    <dbReference type="NCBI Taxonomy" id="76867"/>
    <lineage>
        <taxon>Eukaryota</taxon>
        <taxon>Fungi</taxon>
        <taxon>Dikarya</taxon>
        <taxon>Basidiomycota</taxon>
        <taxon>Agaricomycotina</taxon>
        <taxon>Agaricomycetes</taxon>
        <taxon>Agaricomycetidae</taxon>
        <taxon>Agaricales</taxon>
        <taxon>Agaricineae</taxon>
        <taxon>Hymenogastraceae</taxon>
        <taxon>Hebeloma</taxon>
    </lineage>
</organism>
<dbReference type="Proteomes" id="UP000053424">
    <property type="component" value="Unassembled WGS sequence"/>
</dbReference>
<protein>
    <recommendedName>
        <fullName evidence="1">F-box domain-containing protein</fullName>
    </recommendedName>
</protein>
<reference evidence="3" key="2">
    <citation type="submission" date="2015-01" db="EMBL/GenBank/DDBJ databases">
        <title>Evolutionary Origins and Diversification of the Mycorrhizal Mutualists.</title>
        <authorList>
            <consortium name="DOE Joint Genome Institute"/>
            <consortium name="Mycorrhizal Genomics Consortium"/>
            <person name="Kohler A."/>
            <person name="Kuo A."/>
            <person name="Nagy L.G."/>
            <person name="Floudas D."/>
            <person name="Copeland A."/>
            <person name="Barry K.W."/>
            <person name="Cichocki N."/>
            <person name="Veneault-Fourrey C."/>
            <person name="LaButti K."/>
            <person name="Lindquist E.A."/>
            <person name="Lipzen A."/>
            <person name="Lundell T."/>
            <person name="Morin E."/>
            <person name="Murat C."/>
            <person name="Riley R."/>
            <person name="Ohm R."/>
            <person name="Sun H."/>
            <person name="Tunlid A."/>
            <person name="Henrissat B."/>
            <person name="Grigoriev I.V."/>
            <person name="Hibbett D.S."/>
            <person name="Martin F."/>
        </authorList>
    </citation>
    <scope>NUCLEOTIDE SEQUENCE [LARGE SCALE GENOMIC DNA]</scope>
    <source>
        <strain evidence="3">h7</strain>
    </source>
</reference>
<dbReference type="PROSITE" id="PS50181">
    <property type="entry name" value="FBOX"/>
    <property type="match status" value="1"/>
</dbReference>
<dbReference type="SUPFAM" id="SSF52047">
    <property type="entry name" value="RNI-like"/>
    <property type="match status" value="1"/>
</dbReference>
<dbReference type="Pfam" id="PF12937">
    <property type="entry name" value="F-box-like"/>
    <property type="match status" value="1"/>
</dbReference>
<evidence type="ECO:0000259" key="1">
    <source>
        <dbReference type="PROSITE" id="PS50181"/>
    </source>
</evidence>
<dbReference type="Gene3D" id="3.80.10.10">
    <property type="entry name" value="Ribonuclease Inhibitor"/>
    <property type="match status" value="1"/>
</dbReference>
<dbReference type="SUPFAM" id="SSF81383">
    <property type="entry name" value="F-box domain"/>
    <property type="match status" value="1"/>
</dbReference>
<dbReference type="CDD" id="cd09917">
    <property type="entry name" value="F-box_SF"/>
    <property type="match status" value="1"/>
</dbReference>
<dbReference type="EMBL" id="KN831768">
    <property type="protein sequence ID" value="KIM49682.1"/>
    <property type="molecule type" value="Genomic_DNA"/>
</dbReference>
<dbReference type="OrthoDB" id="2635672at2759"/>
<keyword evidence="3" id="KW-1185">Reference proteome</keyword>
<dbReference type="AlphaFoldDB" id="A0A0C2Z972"/>
<reference evidence="2 3" key="1">
    <citation type="submission" date="2014-04" db="EMBL/GenBank/DDBJ databases">
        <authorList>
            <consortium name="DOE Joint Genome Institute"/>
            <person name="Kuo A."/>
            <person name="Gay G."/>
            <person name="Dore J."/>
            <person name="Kohler A."/>
            <person name="Nagy L.G."/>
            <person name="Floudas D."/>
            <person name="Copeland A."/>
            <person name="Barry K.W."/>
            <person name="Cichocki N."/>
            <person name="Veneault-Fourrey C."/>
            <person name="LaButti K."/>
            <person name="Lindquist E.A."/>
            <person name="Lipzen A."/>
            <person name="Lundell T."/>
            <person name="Morin E."/>
            <person name="Murat C."/>
            <person name="Sun H."/>
            <person name="Tunlid A."/>
            <person name="Henrissat B."/>
            <person name="Grigoriev I.V."/>
            <person name="Hibbett D.S."/>
            <person name="Martin F."/>
            <person name="Nordberg H.P."/>
            <person name="Cantor M.N."/>
            <person name="Hua S.X."/>
        </authorList>
    </citation>
    <scope>NUCLEOTIDE SEQUENCE [LARGE SCALE GENOMIC DNA]</scope>
    <source>
        <strain evidence="3">h7</strain>
    </source>
</reference>
<accession>A0A0C2Z972</accession>
<sequence length="643" mass="71209">MDLFRGFQTNVQVDEAGEEAVSIVGQDVDSEGETELESVLPNPRVGLINLPNEILLHILDFLDDESLFPLASLSRYLHHLALPLYLSRKGFGQRPDDQLVLFNYNSRDILKALHISLFRPSLFRLYYPIDCGKSADELDREIGILRDVVGNLTTLQEVVISFQNAAPVAPGEIPDINPIAPINPGDLFSPVNQNYGLPDGFNGPFLLSLFDAIISSGCKSFVIRHCGPQTPALQGIHAVALRNFSGMRGWSRTFVRSLQLLSDTFSYSRRPVKNSELGTFHIHSPMAFHSVLCRWTIETLNTSAIASLSLSRQHYVDKQSWFLILPFIQIPTLTDLSIDFCAIDTSDLIKFLQRHSRLEKLGLGHNFKLQRHAPPFPKTALIQLTHLTAPPKWINHLLATAGSLPSLFSTTILVWVPNTHLFKLSDLDRSLEPSISRLVAMRDVRHSLSFGSASGSWIAPTITPPTFDPLEELDLGDGSGDRAEQSPARAAAAATAHRLITHMELCIKVHSLPFALTAKLPKWLAQFPNLKRLDLLTMSGAAAPAAAGLSSSCLLIAKRLSAPSWRRVPSLIVLSLGESKICIEHLEKIILYMWLVLLTVSCMHCLAYPHCQHRSCIISSHECPGAEVPIQLFIFGHTQPGPF</sequence>
<gene>
    <name evidence="2" type="ORF">M413DRAFT_114186</name>
</gene>
<name>A0A0C2Z972_HEBCY</name>